<accession>A0A9W7BLZ4</accession>
<feature type="transmembrane region" description="Helical" evidence="2">
    <location>
        <begin position="71"/>
        <end position="90"/>
    </location>
</feature>
<dbReference type="OrthoDB" id="198960at2759"/>
<gene>
    <name evidence="3" type="ORF">TrST_g6088</name>
</gene>
<evidence type="ECO:0000313" key="3">
    <source>
        <dbReference type="EMBL" id="GMH93701.1"/>
    </source>
</evidence>
<sequence length="309" mass="34380">MLNAEPDSSDMDLIVIDSPGVRPPSGAPPPLPASLPTPPDSDEQRAEYTRIITSGYLYRTDSLLTSLSRTFTSLVMIDFFLFFAFLLIFISSPSQHIIFLFHFIHLPRTILGYDMSQFIFPDVLQRLDSSKLRLYQGLGVISFADFFKVVMVEFHDEVRGRDLVVAQNKLYSRKNKVLGWTVLTLLCVFFDFCALMVSMFGIESGGDSVCFFMAMLFFSVDLGLFGTLAQPSFYFNGGRRLSIKGVWGALFGGEGLFPDSGNGGREIVAGDDLEYDLSRNMAAMQGDLGMMDTRTGARLQRSSESEGEV</sequence>
<feature type="transmembrane region" description="Helical" evidence="2">
    <location>
        <begin position="212"/>
        <end position="235"/>
    </location>
</feature>
<proteinExistence type="predicted"/>
<dbReference type="AlphaFoldDB" id="A0A9W7BLZ4"/>
<reference evidence="4" key="1">
    <citation type="journal article" date="2023" name="Commun. Biol.">
        <title>Genome analysis of Parmales, the sister group of diatoms, reveals the evolutionary specialization of diatoms from phago-mixotrophs to photoautotrophs.</title>
        <authorList>
            <person name="Ban H."/>
            <person name="Sato S."/>
            <person name="Yoshikawa S."/>
            <person name="Yamada K."/>
            <person name="Nakamura Y."/>
            <person name="Ichinomiya M."/>
            <person name="Sato N."/>
            <person name="Blanc-Mathieu R."/>
            <person name="Endo H."/>
            <person name="Kuwata A."/>
            <person name="Ogata H."/>
        </authorList>
    </citation>
    <scope>NUCLEOTIDE SEQUENCE [LARGE SCALE GENOMIC DNA]</scope>
    <source>
        <strain evidence="4">NIES 3701</strain>
    </source>
</reference>
<comment type="caution">
    <text evidence="3">The sequence shown here is derived from an EMBL/GenBank/DDBJ whole genome shotgun (WGS) entry which is preliminary data.</text>
</comment>
<keyword evidence="4" id="KW-1185">Reference proteome</keyword>
<feature type="compositionally biased region" description="Pro residues" evidence="1">
    <location>
        <begin position="21"/>
        <end position="39"/>
    </location>
</feature>
<keyword evidence="2" id="KW-0812">Transmembrane</keyword>
<evidence type="ECO:0000256" key="1">
    <source>
        <dbReference type="SAM" id="MobiDB-lite"/>
    </source>
</evidence>
<dbReference type="Proteomes" id="UP001165085">
    <property type="component" value="Unassembled WGS sequence"/>
</dbReference>
<evidence type="ECO:0000313" key="4">
    <source>
        <dbReference type="Proteomes" id="UP001165085"/>
    </source>
</evidence>
<feature type="transmembrane region" description="Helical" evidence="2">
    <location>
        <begin position="177"/>
        <end position="200"/>
    </location>
</feature>
<feature type="region of interest" description="Disordered" evidence="1">
    <location>
        <begin position="1"/>
        <end position="43"/>
    </location>
</feature>
<evidence type="ECO:0000256" key="2">
    <source>
        <dbReference type="SAM" id="Phobius"/>
    </source>
</evidence>
<organism evidence="3 4">
    <name type="scientific">Triparma strigata</name>
    <dbReference type="NCBI Taxonomy" id="1606541"/>
    <lineage>
        <taxon>Eukaryota</taxon>
        <taxon>Sar</taxon>
        <taxon>Stramenopiles</taxon>
        <taxon>Ochrophyta</taxon>
        <taxon>Bolidophyceae</taxon>
        <taxon>Parmales</taxon>
        <taxon>Triparmaceae</taxon>
        <taxon>Triparma</taxon>
    </lineage>
</organism>
<name>A0A9W7BLZ4_9STRA</name>
<dbReference type="EMBL" id="BRXY01000418">
    <property type="protein sequence ID" value="GMH93701.1"/>
    <property type="molecule type" value="Genomic_DNA"/>
</dbReference>
<keyword evidence="2" id="KW-0472">Membrane</keyword>
<protein>
    <submittedName>
        <fullName evidence="3">Uncharacterized protein</fullName>
    </submittedName>
</protein>
<keyword evidence="2" id="KW-1133">Transmembrane helix</keyword>